<dbReference type="RefSeq" id="WP_060765895.1">
    <property type="nucleotide sequence ID" value="NZ_LCYC01000018.1"/>
</dbReference>
<sequence>MTTLPEQTQTEALLSAMLERLQTQFGDEMAVELFPENPMQYRLNHPVGAILLAYGRSTFGGSEGTDAVFQARNIVIRLTLVFRELNGKDGVVTYLDRTRTCLTGWYAPHCDMACRPVSEQFIGHREGIWQYAQDFSTRATQLQSMVPDHGALLSNLTFEEIP</sequence>
<protein>
    <submittedName>
        <fullName evidence="1">Chitin-binding protein</fullName>
    </submittedName>
</protein>
<dbReference type="Gene3D" id="3.30.2000.10">
    <property type="entry name" value="Phage tail protein-like"/>
    <property type="match status" value="1"/>
</dbReference>
<organism evidence="1 2">
    <name type="scientific">Pseudomonas fluorescens</name>
    <dbReference type="NCBI Taxonomy" id="294"/>
    <lineage>
        <taxon>Bacteria</taxon>
        <taxon>Pseudomonadati</taxon>
        <taxon>Pseudomonadota</taxon>
        <taxon>Gammaproteobacteria</taxon>
        <taxon>Pseudomonadales</taxon>
        <taxon>Pseudomonadaceae</taxon>
        <taxon>Pseudomonas</taxon>
    </lineage>
</organism>
<dbReference type="SUPFAM" id="SSF143749">
    <property type="entry name" value="Phage tail protein-like"/>
    <property type="match status" value="1"/>
</dbReference>
<name>A0A109L067_PSEFL</name>
<dbReference type="AlphaFoldDB" id="A0A109L067"/>
<dbReference type="Proteomes" id="UP000063434">
    <property type="component" value="Unassembled WGS sequence"/>
</dbReference>
<comment type="caution">
    <text evidence="1">The sequence shown here is derived from an EMBL/GenBank/DDBJ whole genome shotgun (WGS) entry which is preliminary data.</text>
</comment>
<dbReference type="Pfam" id="PF09646">
    <property type="entry name" value="Gp37"/>
    <property type="match status" value="1"/>
</dbReference>
<dbReference type="EMBL" id="LCYC01000018">
    <property type="protein sequence ID" value="KWV78622.1"/>
    <property type="molecule type" value="Genomic_DNA"/>
</dbReference>
<dbReference type="InterPro" id="IPR038042">
    <property type="entry name" value="Gp37-like"/>
</dbReference>
<dbReference type="PATRIC" id="fig|294.195.peg.1884"/>
<proteinExistence type="predicted"/>
<gene>
    <name evidence="1" type="ORF">PFL603g_01779</name>
</gene>
<accession>A0A109L067</accession>
<dbReference type="InterPro" id="IPR018602">
    <property type="entry name" value="Gp37/STM4215"/>
</dbReference>
<evidence type="ECO:0000313" key="1">
    <source>
        <dbReference type="EMBL" id="KWV78622.1"/>
    </source>
</evidence>
<dbReference type="InterPro" id="IPR035934">
    <property type="entry name" value="Phage_tail_protein-like_sf"/>
</dbReference>
<reference evidence="1 2" key="1">
    <citation type="submission" date="2015-05" db="EMBL/GenBank/DDBJ databases">
        <title>A genomic and transcriptomic approach to investigate the blue pigment phenotype in Pseudomonas fluorescens.</title>
        <authorList>
            <person name="Andreani N.A."/>
            <person name="Cardazzo B."/>
        </authorList>
    </citation>
    <scope>NUCLEOTIDE SEQUENCE [LARGE SCALE GENOMIC DNA]</scope>
    <source>
        <strain evidence="1 2">Ps_40</strain>
    </source>
</reference>
<evidence type="ECO:0000313" key="2">
    <source>
        <dbReference type="Proteomes" id="UP000063434"/>
    </source>
</evidence>